<keyword evidence="2" id="KW-1185">Reference proteome</keyword>
<dbReference type="EMBL" id="CP056041">
    <property type="protein sequence ID" value="QKZ18131.1"/>
    <property type="molecule type" value="Genomic_DNA"/>
</dbReference>
<accession>A0A7H8T3U1</accession>
<dbReference type="RefSeq" id="WP_176575180.1">
    <property type="nucleotide sequence ID" value="NZ_CP056041.1"/>
</dbReference>
<name>A0A7H8T3U1_STRCX</name>
<sequence>MLQDQRLFARAARAVFRGNVAGAVVAITLGLGLPAAAAVAGPTAEGAGSTSVYAGDVGWNGPKPGTAA</sequence>
<gene>
    <name evidence="1" type="ORF">HUT05_12665</name>
</gene>
<reference evidence="1 2" key="1">
    <citation type="submission" date="2020-06" db="EMBL/GenBank/DDBJ databases">
        <title>Genome mining for natural products.</title>
        <authorList>
            <person name="Zhang B."/>
            <person name="Shi J."/>
            <person name="Ge H."/>
        </authorList>
    </citation>
    <scope>NUCLEOTIDE SEQUENCE [LARGE SCALE GENOMIC DNA]</scope>
    <source>
        <strain evidence="1 2">NA02069</strain>
    </source>
</reference>
<protein>
    <submittedName>
        <fullName evidence="1">Uncharacterized protein</fullName>
    </submittedName>
</protein>
<proteinExistence type="predicted"/>
<dbReference type="Proteomes" id="UP000509418">
    <property type="component" value="Chromosome"/>
</dbReference>
<organism evidence="1 2">
    <name type="scientific">Streptomyces chartreusis</name>
    <dbReference type="NCBI Taxonomy" id="1969"/>
    <lineage>
        <taxon>Bacteria</taxon>
        <taxon>Bacillati</taxon>
        <taxon>Actinomycetota</taxon>
        <taxon>Actinomycetes</taxon>
        <taxon>Kitasatosporales</taxon>
        <taxon>Streptomycetaceae</taxon>
        <taxon>Streptomyces</taxon>
    </lineage>
</organism>
<dbReference type="AlphaFoldDB" id="A0A7H8T3U1"/>
<evidence type="ECO:0000313" key="1">
    <source>
        <dbReference type="EMBL" id="QKZ18131.1"/>
    </source>
</evidence>
<evidence type="ECO:0000313" key="2">
    <source>
        <dbReference type="Proteomes" id="UP000509418"/>
    </source>
</evidence>